<dbReference type="InterPro" id="IPR036779">
    <property type="entry name" value="LysM_dom_sf"/>
</dbReference>
<feature type="compositionally biased region" description="Basic and acidic residues" evidence="3">
    <location>
        <begin position="147"/>
        <end position="165"/>
    </location>
</feature>
<dbReference type="Proteomes" id="UP000245410">
    <property type="component" value="Unassembled WGS sequence"/>
</dbReference>
<accession>A0A317D8L6</accession>
<dbReference type="CDD" id="cd00118">
    <property type="entry name" value="LysM"/>
    <property type="match status" value="1"/>
</dbReference>
<dbReference type="InterPro" id="IPR052196">
    <property type="entry name" value="Bact_Kbp"/>
</dbReference>
<dbReference type="Gene3D" id="3.10.350.10">
    <property type="entry name" value="LysM domain"/>
    <property type="match status" value="1"/>
</dbReference>
<protein>
    <submittedName>
        <fullName evidence="5">Transglycosylase</fullName>
    </submittedName>
</protein>
<evidence type="ECO:0000256" key="3">
    <source>
        <dbReference type="SAM" id="MobiDB-lite"/>
    </source>
</evidence>
<organism evidence="5 6">
    <name type="scientific">Micromonospora acroterricola</name>
    <dbReference type="NCBI Taxonomy" id="2202421"/>
    <lineage>
        <taxon>Bacteria</taxon>
        <taxon>Bacillati</taxon>
        <taxon>Actinomycetota</taxon>
        <taxon>Actinomycetes</taxon>
        <taxon>Micromonosporales</taxon>
        <taxon>Micromonosporaceae</taxon>
        <taxon>Micromonospora</taxon>
    </lineage>
</organism>
<dbReference type="PROSITE" id="PS51782">
    <property type="entry name" value="LYSM"/>
    <property type="match status" value="1"/>
</dbReference>
<dbReference type="PANTHER" id="PTHR34700:SF4">
    <property type="entry name" value="PHAGE-LIKE ELEMENT PBSX PROTEIN XKDP"/>
    <property type="match status" value="1"/>
</dbReference>
<evidence type="ECO:0000256" key="2">
    <source>
        <dbReference type="ARBA" id="ARBA00022801"/>
    </source>
</evidence>
<dbReference type="AlphaFoldDB" id="A0A317D8L6"/>
<gene>
    <name evidence="5" type="ORF">DKT68_08375</name>
</gene>
<dbReference type="InterPro" id="IPR010618">
    <property type="entry name" value="RPF"/>
</dbReference>
<feature type="domain" description="LysM" evidence="4">
    <location>
        <begin position="173"/>
        <end position="222"/>
    </location>
</feature>
<dbReference type="CDD" id="cd13925">
    <property type="entry name" value="RPF"/>
    <property type="match status" value="1"/>
</dbReference>
<feature type="region of interest" description="Disordered" evidence="3">
    <location>
        <begin position="115"/>
        <end position="176"/>
    </location>
</feature>
<dbReference type="Pfam" id="PF01476">
    <property type="entry name" value="LysM"/>
    <property type="match status" value="1"/>
</dbReference>
<dbReference type="PANTHER" id="PTHR34700">
    <property type="entry name" value="POTASSIUM BINDING PROTEIN KBP"/>
    <property type="match status" value="1"/>
</dbReference>
<comment type="caution">
    <text evidence="5">The sequence shown here is derived from an EMBL/GenBank/DDBJ whole genome shotgun (WGS) entry which is preliminary data.</text>
</comment>
<dbReference type="SUPFAM" id="SSF54106">
    <property type="entry name" value="LysM domain"/>
    <property type="match status" value="1"/>
</dbReference>
<dbReference type="InterPro" id="IPR018392">
    <property type="entry name" value="LysM"/>
</dbReference>
<feature type="compositionally biased region" description="Low complexity" evidence="3">
    <location>
        <begin position="125"/>
        <end position="145"/>
    </location>
</feature>
<keyword evidence="2" id="KW-0378">Hydrolase</keyword>
<dbReference type="RefSeq" id="WP_109816847.1">
    <property type="nucleotide sequence ID" value="NZ_QGKR01000151.1"/>
</dbReference>
<dbReference type="GO" id="GO:0016787">
    <property type="term" value="F:hydrolase activity"/>
    <property type="evidence" value="ECO:0007669"/>
    <property type="project" value="UniProtKB-KW"/>
</dbReference>
<sequence length="222" mass="23207">MTSDHTPRHRRVTTRRVAVGTLAVGAVTGAVALFGPAAPAQAGVNWDAIAQCESSGNWHINTGNGYYGGLQFSQSTWAGYGGRKYAARADLATRGEQIAIAEKVLDGQGIGAWPTCGRKGGSSGGSATKSSTKSTSKSTSKSGSTDKPQERSSRGEQPATRDHQRTAPATSGETYLVEPGDTLSEIAQNHRVAGGWQALYERNRQLIGADPGLILPGQRLGL</sequence>
<evidence type="ECO:0000259" key="4">
    <source>
        <dbReference type="PROSITE" id="PS51782"/>
    </source>
</evidence>
<dbReference type="InterPro" id="IPR006311">
    <property type="entry name" value="TAT_signal"/>
</dbReference>
<keyword evidence="6" id="KW-1185">Reference proteome</keyword>
<reference evidence="5 6" key="1">
    <citation type="submission" date="2018-05" db="EMBL/GenBank/DDBJ databases">
        <title>Micromonospora atacamensis sp. nov., a novel actinobacteria isolated from high altitude Atacama Desert soil.</title>
        <authorList>
            <person name="Carro L."/>
            <person name="Golinska P."/>
            <person name="Klenk H.-P."/>
            <person name="Goodfellow M."/>
        </authorList>
    </citation>
    <scope>NUCLEOTIDE SEQUENCE [LARGE SCALE GENOMIC DNA]</scope>
    <source>
        <strain evidence="5 6">5R2A7</strain>
    </source>
</reference>
<evidence type="ECO:0000313" key="6">
    <source>
        <dbReference type="Proteomes" id="UP000245410"/>
    </source>
</evidence>
<dbReference type="OrthoDB" id="1404170at2"/>
<dbReference type="Gene3D" id="1.10.530.10">
    <property type="match status" value="1"/>
</dbReference>
<dbReference type="SUPFAM" id="SSF53955">
    <property type="entry name" value="Lysozyme-like"/>
    <property type="match status" value="1"/>
</dbReference>
<dbReference type="InterPro" id="IPR023346">
    <property type="entry name" value="Lysozyme-like_dom_sf"/>
</dbReference>
<evidence type="ECO:0000256" key="1">
    <source>
        <dbReference type="ARBA" id="ARBA00010830"/>
    </source>
</evidence>
<dbReference type="PROSITE" id="PS51318">
    <property type="entry name" value="TAT"/>
    <property type="match status" value="1"/>
</dbReference>
<proteinExistence type="inferred from homology"/>
<evidence type="ECO:0000313" key="5">
    <source>
        <dbReference type="EMBL" id="PWR10622.1"/>
    </source>
</evidence>
<dbReference type="Pfam" id="PF06737">
    <property type="entry name" value="Transglycosylas"/>
    <property type="match status" value="1"/>
</dbReference>
<dbReference type="EMBL" id="QGKR01000151">
    <property type="protein sequence ID" value="PWR10622.1"/>
    <property type="molecule type" value="Genomic_DNA"/>
</dbReference>
<comment type="similarity">
    <text evidence="1">Belongs to the transglycosylase family. Rpf subfamily.</text>
</comment>
<name>A0A317D8L6_9ACTN</name>